<gene>
    <name evidence="4" type="ORF">OEZ85_005913</name>
</gene>
<feature type="compositionally biased region" description="Polar residues" evidence="3">
    <location>
        <begin position="1"/>
        <end position="23"/>
    </location>
</feature>
<sequence>MPSSLQHSNQHLESVSPSQQAQGVNRHMYDQLKQQVQHMKLDQQEFYAVKAKQKELETVALLQQKLQYEQQSDSQQQEILALQTRLKDSVERASKLRQHFEKDKKVLTQQAERLQDTLAQIEQQHVEQLAAKDSVHLQQLQDIRSELEQRQQEWAEEKQALQRKQEAFMTEVEEWSQGEVEAVKAAAAARVQQAEQSAAQWKGRHQEAAADLEEMQRVEQQMQQQLHVTAREQDAKVCQIQAQHALQLDAVHVKLQGVLAKKDANIAALRAELDATMMQLQHELCREVLLPVAFDGADNAGVPSRQATVTRFRKTDVAHKRATFLGASKLLTGYSELTLSGEAVTDEVLLNIARTNGANLISVKLLGTTAVTDEGITALVSSAPLLKVFMLEDAGRGVAGTFVPAILQSCKQLESLHIEDSLEPLLERCPGLTELQLDGPALNIQAAAAACPNIKRLAFLVGSPVELDAALFYLNGMSCLRGLELEVKGMMLSTEQLRVIGMLPLRELSLDSHAYRQQPSMPRPQFSHLDNEGVKGLVDSICSRMRSDMMPLKLSLCGATALKQEAVSALLRLPMLTAIDTGGCIKLTPMDRMRLVAKVKAGQGMMDNRAGGGGSSALASLRVAHAHAL</sequence>
<dbReference type="InterPro" id="IPR032675">
    <property type="entry name" value="LRR_dom_sf"/>
</dbReference>
<name>A0ABY8UHA2_TETOB</name>
<proteinExistence type="predicted"/>
<evidence type="ECO:0000256" key="1">
    <source>
        <dbReference type="ARBA" id="ARBA00004430"/>
    </source>
</evidence>
<accession>A0ABY8UHA2</accession>
<feature type="region of interest" description="Disordered" evidence="3">
    <location>
        <begin position="1"/>
        <end position="27"/>
    </location>
</feature>
<feature type="coiled-coil region" evidence="2">
    <location>
        <begin position="191"/>
        <end position="232"/>
    </location>
</feature>
<comment type="subcellular location">
    <subcellularLocation>
        <location evidence="1">Cytoplasm</location>
        <location evidence="1">Cytoskeleton</location>
        <location evidence="1">Cilium axoneme</location>
    </subcellularLocation>
</comment>
<dbReference type="Gene3D" id="3.80.10.10">
    <property type="entry name" value="Ribonuclease Inhibitor"/>
    <property type="match status" value="1"/>
</dbReference>
<feature type="coiled-coil region" evidence="2">
    <location>
        <begin position="65"/>
        <end position="164"/>
    </location>
</feature>
<dbReference type="Proteomes" id="UP001244341">
    <property type="component" value="Chromosome 11b"/>
</dbReference>
<reference evidence="4 5" key="1">
    <citation type="submission" date="2023-05" db="EMBL/GenBank/DDBJ databases">
        <title>A 100% complete, gapless, phased diploid assembly of the Scenedesmus obliquus UTEX 3031 genome.</title>
        <authorList>
            <person name="Biondi T.C."/>
            <person name="Hanschen E.R."/>
            <person name="Kwon T."/>
            <person name="Eng W."/>
            <person name="Kruse C.P.S."/>
            <person name="Koehler S.I."/>
            <person name="Kunde Y."/>
            <person name="Gleasner C.D."/>
            <person name="You Mak K.T."/>
            <person name="Polle J."/>
            <person name="Hovde B.T."/>
            <person name="Starkenburg S.R."/>
        </authorList>
    </citation>
    <scope>NUCLEOTIDE SEQUENCE [LARGE SCALE GENOMIC DNA]</scope>
    <source>
        <strain evidence="4 5">DOE0152z</strain>
    </source>
</reference>
<organism evidence="4 5">
    <name type="scientific">Tetradesmus obliquus</name>
    <name type="common">Green alga</name>
    <name type="synonym">Acutodesmus obliquus</name>
    <dbReference type="NCBI Taxonomy" id="3088"/>
    <lineage>
        <taxon>Eukaryota</taxon>
        <taxon>Viridiplantae</taxon>
        <taxon>Chlorophyta</taxon>
        <taxon>core chlorophytes</taxon>
        <taxon>Chlorophyceae</taxon>
        <taxon>CS clade</taxon>
        <taxon>Sphaeropleales</taxon>
        <taxon>Scenedesmaceae</taxon>
        <taxon>Tetradesmus</taxon>
    </lineage>
</organism>
<evidence type="ECO:0000313" key="5">
    <source>
        <dbReference type="Proteomes" id="UP001244341"/>
    </source>
</evidence>
<keyword evidence="2" id="KW-0175">Coiled coil</keyword>
<evidence type="ECO:0000256" key="3">
    <source>
        <dbReference type="SAM" id="MobiDB-lite"/>
    </source>
</evidence>
<protein>
    <submittedName>
        <fullName evidence="4">Uncharacterized protein</fullName>
    </submittedName>
</protein>
<evidence type="ECO:0000256" key="2">
    <source>
        <dbReference type="SAM" id="Coils"/>
    </source>
</evidence>
<keyword evidence="5" id="KW-1185">Reference proteome</keyword>
<dbReference type="SUPFAM" id="SSF52047">
    <property type="entry name" value="RNI-like"/>
    <property type="match status" value="1"/>
</dbReference>
<dbReference type="EMBL" id="CP126218">
    <property type="protein sequence ID" value="WIA20048.1"/>
    <property type="molecule type" value="Genomic_DNA"/>
</dbReference>
<evidence type="ECO:0000313" key="4">
    <source>
        <dbReference type="EMBL" id="WIA20048.1"/>
    </source>
</evidence>
<dbReference type="PANTHER" id="PTHR13318">
    <property type="entry name" value="PARTNER OF PAIRED, ISOFORM B-RELATED"/>
    <property type="match status" value="1"/>
</dbReference>